<reference evidence="1 2" key="1">
    <citation type="submission" date="2019-03" db="EMBL/GenBank/DDBJ databases">
        <title>Single cell metagenomics reveals metabolic interactions within the superorganism composed of flagellate Streblomastix strix and complex community of Bacteroidetes bacteria on its surface.</title>
        <authorList>
            <person name="Treitli S.C."/>
            <person name="Kolisko M."/>
            <person name="Husnik F."/>
            <person name="Keeling P."/>
            <person name="Hampl V."/>
        </authorList>
    </citation>
    <scope>NUCLEOTIDE SEQUENCE [LARGE SCALE GENOMIC DNA]</scope>
    <source>
        <strain evidence="1">ST1C</strain>
    </source>
</reference>
<dbReference type="EMBL" id="SNRW01013460">
    <property type="protein sequence ID" value="KAA6372600.1"/>
    <property type="molecule type" value="Genomic_DNA"/>
</dbReference>
<proteinExistence type="predicted"/>
<dbReference type="Proteomes" id="UP000324800">
    <property type="component" value="Unassembled WGS sequence"/>
</dbReference>
<evidence type="ECO:0000313" key="1">
    <source>
        <dbReference type="EMBL" id="KAA6372600.1"/>
    </source>
</evidence>
<protein>
    <submittedName>
        <fullName evidence="1">Uncharacterized protein</fullName>
    </submittedName>
</protein>
<evidence type="ECO:0000313" key="2">
    <source>
        <dbReference type="Proteomes" id="UP000324800"/>
    </source>
</evidence>
<organism evidence="1 2">
    <name type="scientific">Streblomastix strix</name>
    <dbReference type="NCBI Taxonomy" id="222440"/>
    <lineage>
        <taxon>Eukaryota</taxon>
        <taxon>Metamonada</taxon>
        <taxon>Preaxostyla</taxon>
        <taxon>Oxymonadida</taxon>
        <taxon>Streblomastigidae</taxon>
        <taxon>Streblomastix</taxon>
    </lineage>
</organism>
<dbReference type="AlphaFoldDB" id="A0A5J4UR69"/>
<comment type="caution">
    <text evidence="1">The sequence shown here is derived from an EMBL/GenBank/DDBJ whole genome shotgun (WGS) entry which is preliminary data.</text>
</comment>
<sequence length="97" mass="10961">MHSALSLYDPLSGNKLQYLGNRLFILVAKVFDPLNCSPLQKCVVYVAIRPRSSPKTVYLLIKYNSDLLAIHLKMLHFVTAIICIGDSCNNLRKEDSH</sequence>
<gene>
    <name evidence="1" type="ORF">EZS28_031871</name>
</gene>
<name>A0A5J4UR69_9EUKA</name>
<accession>A0A5J4UR69</accession>